<comment type="caution">
    <text evidence="3">The sequence shown here is derived from an EMBL/GenBank/DDBJ whole genome shotgun (WGS) entry which is preliminary data.</text>
</comment>
<accession>A0ABV5VY17</accession>
<evidence type="ECO:0000313" key="3">
    <source>
        <dbReference type="EMBL" id="MFB9753160.1"/>
    </source>
</evidence>
<dbReference type="Proteomes" id="UP001589619">
    <property type="component" value="Unassembled WGS sequence"/>
</dbReference>
<dbReference type="Pfam" id="PF08909">
    <property type="entry name" value="DUF1854"/>
    <property type="match status" value="1"/>
</dbReference>
<protein>
    <submittedName>
        <fullName evidence="3">DUF1854 domain-containing protein</fullName>
    </submittedName>
</protein>
<name>A0ABV5VY17_9BACL</name>
<evidence type="ECO:0000256" key="1">
    <source>
        <dbReference type="SAM" id="MobiDB-lite"/>
    </source>
</evidence>
<dbReference type="EMBL" id="JBHMAG010000012">
    <property type="protein sequence ID" value="MFB9753160.1"/>
    <property type="molecule type" value="Genomic_DNA"/>
</dbReference>
<dbReference type="RefSeq" id="WP_344902188.1">
    <property type="nucleotide sequence ID" value="NZ_BAAAYO010000001.1"/>
</dbReference>
<organism evidence="3 4">
    <name type="scientific">Paenibacillus hodogayensis</name>
    <dbReference type="NCBI Taxonomy" id="279208"/>
    <lineage>
        <taxon>Bacteria</taxon>
        <taxon>Bacillati</taxon>
        <taxon>Bacillota</taxon>
        <taxon>Bacilli</taxon>
        <taxon>Bacillales</taxon>
        <taxon>Paenibacillaceae</taxon>
        <taxon>Paenibacillus</taxon>
    </lineage>
</organism>
<gene>
    <name evidence="3" type="ORF">ACFFNY_16460</name>
</gene>
<evidence type="ECO:0000313" key="4">
    <source>
        <dbReference type="Proteomes" id="UP001589619"/>
    </source>
</evidence>
<evidence type="ECO:0000259" key="2">
    <source>
        <dbReference type="Pfam" id="PF08909"/>
    </source>
</evidence>
<keyword evidence="4" id="KW-1185">Reference proteome</keyword>
<proteinExistence type="predicted"/>
<dbReference type="InterPro" id="IPR015005">
    <property type="entry name" value="DUF1854"/>
</dbReference>
<feature type="domain" description="DUF1854" evidence="2">
    <location>
        <begin position="73"/>
        <end position="195"/>
    </location>
</feature>
<sequence>MTTVAAPAEAAGKPDGSDGGQPVDMKPAESGQADLAEAAKIRYLQPEDTSFAKTVGNMLSIKIDGTEHPVVYVHCSFPHTNKRIYLSIRTFDNKELGMIRSLDDFPGETAELLEEQINIRYFCPEIIKVIKIKEEFGYSYWDTETTAGICRFTVRSGGGNAKLVGHNRLLVLDVDGNRFVIPDLERLTDKEYRMVEMCM</sequence>
<reference evidence="3 4" key="1">
    <citation type="submission" date="2024-09" db="EMBL/GenBank/DDBJ databases">
        <authorList>
            <person name="Sun Q."/>
            <person name="Mori K."/>
        </authorList>
    </citation>
    <scope>NUCLEOTIDE SEQUENCE [LARGE SCALE GENOMIC DNA]</scope>
    <source>
        <strain evidence="3 4">JCM 12520</strain>
    </source>
</reference>
<feature type="region of interest" description="Disordered" evidence="1">
    <location>
        <begin position="1"/>
        <end position="31"/>
    </location>
</feature>